<dbReference type="Gene3D" id="3.30.700.10">
    <property type="entry name" value="Glycoprotein, Type 4 Pilin"/>
    <property type="match status" value="1"/>
</dbReference>
<dbReference type="PANTHER" id="PTHR30093:SF34">
    <property type="entry name" value="PREPILIN PEPTIDASE-DEPENDENT PROTEIN D"/>
    <property type="match status" value="1"/>
</dbReference>
<accession>A0A1H2N5W5</accession>
<dbReference type="GO" id="GO:0009289">
    <property type="term" value="C:pilus"/>
    <property type="evidence" value="ECO:0007669"/>
    <property type="project" value="InterPro"/>
</dbReference>
<keyword evidence="5" id="KW-1133">Transmembrane helix</keyword>
<dbReference type="PROSITE" id="PS00409">
    <property type="entry name" value="PROKAR_NTER_METHYL"/>
    <property type="match status" value="1"/>
</dbReference>
<proteinExistence type="inferred from homology"/>
<gene>
    <name evidence="6" type="ORF">SAMN05216363_4765</name>
</gene>
<keyword evidence="5" id="KW-0472">Membrane</keyword>
<dbReference type="PANTHER" id="PTHR30093">
    <property type="entry name" value="GENERAL SECRETION PATHWAY PROTEIN G"/>
    <property type="match status" value="1"/>
</dbReference>
<keyword evidence="2" id="KW-0488">Methylation</keyword>
<protein>
    <recommendedName>
        <fullName evidence="3">Pilin</fullName>
    </recommendedName>
</protein>
<evidence type="ECO:0000313" key="6">
    <source>
        <dbReference type="EMBL" id="SDV00953.1"/>
    </source>
</evidence>
<evidence type="ECO:0000256" key="5">
    <source>
        <dbReference type="SAM" id="Phobius"/>
    </source>
</evidence>
<evidence type="ECO:0000256" key="3">
    <source>
        <dbReference type="ARBA" id="ARBA00029638"/>
    </source>
</evidence>
<dbReference type="EMBL" id="LT629797">
    <property type="protein sequence ID" value="SDV00953.1"/>
    <property type="molecule type" value="Genomic_DNA"/>
</dbReference>
<dbReference type="SUPFAM" id="SSF54523">
    <property type="entry name" value="Pili subunits"/>
    <property type="match status" value="1"/>
</dbReference>
<comment type="similarity">
    <text evidence="1 4">Belongs to the N-Me-Phe pilin family.</text>
</comment>
<name>A0A1H2N5W5_9PSED</name>
<dbReference type="RefSeq" id="WP_092379929.1">
    <property type="nucleotide sequence ID" value="NZ_LT629797.1"/>
</dbReference>
<dbReference type="Proteomes" id="UP000198675">
    <property type="component" value="Chromosome I"/>
</dbReference>
<dbReference type="AlphaFoldDB" id="A0A1H2N5W5"/>
<feature type="transmembrane region" description="Helical" evidence="5">
    <location>
        <begin position="12"/>
        <end position="32"/>
    </location>
</feature>
<keyword evidence="4" id="KW-0281">Fimbrium</keyword>
<sequence>MKAQLQKGFTLIELMIVVAIIGILAAVALPAYQDYTVRARVTEGLSLASAAKAHVADVLASGNPQGDAAGYAMGYNAPSATRNVTSVAITPATGVITVTMTANAGNGTLTLTPNSPIGTLLPVGTAAFQPPANAVAWRCRAAGAGANSFAGGAAGTLPARFAPAECK</sequence>
<keyword evidence="7" id="KW-1185">Reference proteome</keyword>
<dbReference type="InterPro" id="IPR012902">
    <property type="entry name" value="N_methyl_site"/>
</dbReference>
<keyword evidence="5" id="KW-0812">Transmembrane</keyword>
<dbReference type="InterPro" id="IPR001082">
    <property type="entry name" value="Pilin"/>
</dbReference>
<dbReference type="GO" id="GO:0007155">
    <property type="term" value="P:cell adhesion"/>
    <property type="evidence" value="ECO:0007669"/>
    <property type="project" value="InterPro"/>
</dbReference>
<evidence type="ECO:0000256" key="2">
    <source>
        <dbReference type="ARBA" id="ARBA00022481"/>
    </source>
</evidence>
<evidence type="ECO:0000313" key="7">
    <source>
        <dbReference type="Proteomes" id="UP000198675"/>
    </source>
</evidence>
<evidence type="ECO:0000256" key="4">
    <source>
        <dbReference type="RuleBase" id="RU000389"/>
    </source>
</evidence>
<dbReference type="InterPro" id="IPR045584">
    <property type="entry name" value="Pilin-like"/>
</dbReference>
<reference evidence="7" key="1">
    <citation type="submission" date="2016-10" db="EMBL/GenBank/DDBJ databases">
        <authorList>
            <person name="Varghese N."/>
            <person name="Submissions S."/>
        </authorList>
    </citation>
    <scope>NUCLEOTIDE SEQUENCE [LARGE SCALE GENOMIC DNA]</scope>
    <source>
        <strain evidence="7">KCTC 32246</strain>
    </source>
</reference>
<dbReference type="NCBIfam" id="TIGR02532">
    <property type="entry name" value="IV_pilin_GFxxxE"/>
    <property type="match status" value="1"/>
</dbReference>
<dbReference type="Pfam" id="PF07963">
    <property type="entry name" value="N_methyl"/>
    <property type="match status" value="1"/>
</dbReference>
<dbReference type="Pfam" id="PF00114">
    <property type="entry name" value="Pilin"/>
    <property type="match status" value="1"/>
</dbReference>
<evidence type="ECO:0000256" key="1">
    <source>
        <dbReference type="ARBA" id="ARBA00005233"/>
    </source>
</evidence>
<organism evidence="6 7">
    <name type="scientific">Pseudomonas sihuiensis</name>
    <dbReference type="NCBI Taxonomy" id="1274359"/>
    <lineage>
        <taxon>Bacteria</taxon>
        <taxon>Pseudomonadati</taxon>
        <taxon>Pseudomonadota</taxon>
        <taxon>Gammaproteobacteria</taxon>
        <taxon>Pseudomonadales</taxon>
        <taxon>Pseudomonadaceae</taxon>
        <taxon>Pseudomonas</taxon>
    </lineage>
</organism>